<comment type="caution">
    <text evidence="1">The sequence shown here is derived from an EMBL/GenBank/DDBJ whole genome shotgun (WGS) entry which is preliminary data.</text>
</comment>
<evidence type="ECO:0000313" key="2">
    <source>
        <dbReference type="Proteomes" id="UP001595453"/>
    </source>
</evidence>
<accession>A0ABV7CQ76</accession>
<sequence length="72" mass="8057">MKITLRKRNLKQLKASKLTPITRQTKRIYGGGSIDIEETAMTCESGCRCESDMTCKSEDFCPSEDCTGDCSR</sequence>
<dbReference type="RefSeq" id="WP_377128406.1">
    <property type="nucleotide sequence ID" value="NZ_JBHRSD010000046.1"/>
</dbReference>
<name>A0ABV7CQ76_9GAMM</name>
<dbReference type="EMBL" id="JBHRSD010000046">
    <property type="protein sequence ID" value="MFC3034672.1"/>
    <property type="molecule type" value="Genomic_DNA"/>
</dbReference>
<keyword evidence="2" id="KW-1185">Reference proteome</keyword>
<gene>
    <name evidence="1" type="ORF">ACFOEE_19390</name>
</gene>
<reference evidence="2" key="1">
    <citation type="journal article" date="2019" name="Int. J. Syst. Evol. Microbiol.">
        <title>The Global Catalogue of Microorganisms (GCM) 10K type strain sequencing project: providing services to taxonomists for standard genome sequencing and annotation.</title>
        <authorList>
            <consortium name="The Broad Institute Genomics Platform"/>
            <consortium name="The Broad Institute Genome Sequencing Center for Infectious Disease"/>
            <person name="Wu L."/>
            <person name="Ma J."/>
        </authorList>
    </citation>
    <scope>NUCLEOTIDE SEQUENCE [LARGE SCALE GENOMIC DNA]</scope>
    <source>
        <strain evidence="2">KCTC 42730</strain>
    </source>
</reference>
<protein>
    <recommendedName>
        <fullName evidence="3">Metallothionein</fullName>
    </recommendedName>
</protein>
<dbReference type="Proteomes" id="UP001595453">
    <property type="component" value="Unassembled WGS sequence"/>
</dbReference>
<proteinExistence type="predicted"/>
<evidence type="ECO:0008006" key="3">
    <source>
        <dbReference type="Google" id="ProtNLM"/>
    </source>
</evidence>
<organism evidence="1 2">
    <name type="scientific">Pseudoalteromonas fenneropenaei</name>
    <dbReference type="NCBI Taxonomy" id="1737459"/>
    <lineage>
        <taxon>Bacteria</taxon>
        <taxon>Pseudomonadati</taxon>
        <taxon>Pseudomonadota</taxon>
        <taxon>Gammaproteobacteria</taxon>
        <taxon>Alteromonadales</taxon>
        <taxon>Pseudoalteromonadaceae</taxon>
        <taxon>Pseudoalteromonas</taxon>
    </lineage>
</organism>
<evidence type="ECO:0000313" key="1">
    <source>
        <dbReference type="EMBL" id="MFC3034672.1"/>
    </source>
</evidence>